<dbReference type="EMBL" id="LT629749">
    <property type="protein sequence ID" value="SDS73586.1"/>
    <property type="molecule type" value="Genomic_DNA"/>
</dbReference>
<evidence type="ECO:0000256" key="4">
    <source>
        <dbReference type="ARBA" id="ARBA00022989"/>
    </source>
</evidence>
<evidence type="ECO:0000256" key="5">
    <source>
        <dbReference type="ARBA" id="ARBA00023136"/>
    </source>
</evidence>
<feature type="transmembrane region" description="Helical" evidence="6">
    <location>
        <begin position="111"/>
        <end position="130"/>
    </location>
</feature>
<dbReference type="GO" id="GO:0015112">
    <property type="term" value="F:nitrate transmembrane transporter activity"/>
    <property type="evidence" value="ECO:0007669"/>
    <property type="project" value="InterPro"/>
</dbReference>
<dbReference type="InterPro" id="IPR011701">
    <property type="entry name" value="MFS"/>
</dbReference>
<name>A0A1H1UMZ3_9ACTN</name>
<feature type="transmembrane region" description="Helical" evidence="6">
    <location>
        <begin position="315"/>
        <end position="334"/>
    </location>
</feature>
<dbReference type="Gene3D" id="1.20.1250.20">
    <property type="entry name" value="MFS general substrate transporter like domains"/>
    <property type="match status" value="1"/>
</dbReference>
<dbReference type="Pfam" id="PF07690">
    <property type="entry name" value="MFS_1"/>
    <property type="match status" value="1"/>
</dbReference>
<reference evidence="7 8" key="1">
    <citation type="submission" date="2016-10" db="EMBL/GenBank/DDBJ databases">
        <authorList>
            <person name="de Groot N.N."/>
        </authorList>
    </citation>
    <scope>NUCLEOTIDE SEQUENCE [LARGE SCALE GENOMIC DNA]</scope>
    <source>
        <strain evidence="7 8">DSM 21741</strain>
    </source>
</reference>
<feature type="transmembrane region" description="Helical" evidence="6">
    <location>
        <begin position="207"/>
        <end position="225"/>
    </location>
</feature>
<dbReference type="InterPro" id="IPR044772">
    <property type="entry name" value="NO3_transporter"/>
</dbReference>
<feature type="transmembrane region" description="Helical" evidence="6">
    <location>
        <begin position="46"/>
        <end position="70"/>
    </location>
</feature>
<feature type="transmembrane region" description="Helical" evidence="6">
    <location>
        <begin position="175"/>
        <end position="201"/>
    </location>
</feature>
<evidence type="ECO:0000256" key="3">
    <source>
        <dbReference type="ARBA" id="ARBA00022692"/>
    </source>
</evidence>
<comment type="subcellular location">
    <subcellularLocation>
        <location evidence="1">Membrane</location>
        <topology evidence="1">Multi-pass membrane protein</topology>
    </subcellularLocation>
</comment>
<accession>A0A1H1UMZ3</accession>
<evidence type="ECO:0000256" key="2">
    <source>
        <dbReference type="ARBA" id="ARBA00008432"/>
    </source>
</evidence>
<feature type="transmembrane region" description="Helical" evidence="6">
    <location>
        <begin position="397"/>
        <end position="417"/>
    </location>
</feature>
<dbReference type="CDD" id="cd17341">
    <property type="entry name" value="MFS_NRT2_like"/>
    <property type="match status" value="1"/>
</dbReference>
<evidence type="ECO:0000256" key="6">
    <source>
        <dbReference type="SAM" id="Phobius"/>
    </source>
</evidence>
<gene>
    <name evidence="7" type="ORF">SAMN04488543_2287</name>
</gene>
<dbReference type="AlphaFoldDB" id="A0A1H1UMZ3"/>
<feature type="transmembrane region" description="Helical" evidence="6">
    <location>
        <begin position="82"/>
        <end position="99"/>
    </location>
</feature>
<dbReference type="STRING" id="546871.SAMN04488543_2287"/>
<dbReference type="GO" id="GO:0016020">
    <property type="term" value="C:membrane"/>
    <property type="evidence" value="ECO:0007669"/>
    <property type="project" value="UniProtKB-SubCell"/>
</dbReference>
<proteinExistence type="inferred from homology"/>
<sequence>MTTVRDLDPTLTGSHRKIGRRWIDDWRPEDPDFWNSTGKAVARRNLVFSVASEHIGFSVWSLWSVLVLFLGPDYGFDPAQKFLLTALPTLVGAALRIPYTFAVGTFGGRNWTIVSALLLLVPCVLIAIFLQPGVSFGTLLVISLFAGVGGGNFASSMTNINAYYPLRLKGWALGVNAGGGNLGVPVVQLVGLLVLATLGASHPRTMVAIYLPLIVLAALGAYLGMDNLTQNSNAKGAIREVARHSETWVISLLYIGTFGSFIGFGFAFGQVLLVQFPEQFPVPVRAAALTFLGPLLGSLIRPVGGALADRYKGSVVTFWNFVAMAAGAAVVLVASQQNSLPLFLVGFVMLFVFSGVGNGSVYKMIPAIFTAKALMSTERAGEDGGLAARLATKRSGALIGLAGAIGAFGGVLVNLAFRQSFLTLKNGDGAYLTFIAFYALCFVVTWAVFIRPRAGRLNLV</sequence>
<keyword evidence="5 6" id="KW-0472">Membrane</keyword>
<dbReference type="Proteomes" id="UP000199092">
    <property type="component" value="Chromosome I"/>
</dbReference>
<keyword evidence="4 6" id="KW-1133">Transmembrane helix</keyword>
<protein>
    <submittedName>
        <fullName evidence="7">MFS transporter, NNP family, nitrate/nitrite transporter</fullName>
    </submittedName>
</protein>
<dbReference type="SUPFAM" id="SSF103473">
    <property type="entry name" value="MFS general substrate transporter"/>
    <property type="match status" value="1"/>
</dbReference>
<feature type="transmembrane region" description="Helical" evidence="6">
    <location>
        <begin position="246"/>
        <end position="272"/>
    </location>
</feature>
<comment type="similarity">
    <text evidence="2">Belongs to the major facilitator superfamily. Nitrate/nitrite porter (TC 2.A.1.8) family.</text>
</comment>
<evidence type="ECO:0000313" key="7">
    <source>
        <dbReference type="EMBL" id="SDS73586.1"/>
    </source>
</evidence>
<keyword evidence="8" id="KW-1185">Reference proteome</keyword>
<evidence type="ECO:0000256" key="1">
    <source>
        <dbReference type="ARBA" id="ARBA00004141"/>
    </source>
</evidence>
<dbReference type="InterPro" id="IPR036259">
    <property type="entry name" value="MFS_trans_sf"/>
</dbReference>
<organism evidence="7 8">
    <name type="scientific">Friedmanniella luteola</name>
    <dbReference type="NCBI Taxonomy" id="546871"/>
    <lineage>
        <taxon>Bacteria</taxon>
        <taxon>Bacillati</taxon>
        <taxon>Actinomycetota</taxon>
        <taxon>Actinomycetes</taxon>
        <taxon>Propionibacteriales</taxon>
        <taxon>Nocardioidaceae</taxon>
        <taxon>Friedmanniella</taxon>
    </lineage>
</organism>
<feature type="transmembrane region" description="Helical" evidence="6">
    <location>
        <begin position="284"/>
        <end position="303"/>
    </location>
</feature>
<feature type="transmembrane region" description="Helical" evidence="6">
    <location>
        <begin position="340"/>
        <end position="362"/>
    </location>
</feature>
<evidence type="ECO:0000313" key="8">
    <source>
        <dbReference type="Proteomes" id="UP000199092"/>
    </source>
</evidence>
<dbReference type="PANTHER" id="PTHR23515">
    <property type="entry name" value="HIGH-AFFINITY NITRATE TRANSPORTER 2.3"/>
    <property type="match status" value="1"/>
</dbReference>
<dbReference type="OrthoDB" id="9771451at2"/>
<keyword evidence="3 6" id="KW-0812">Transmembrane</keyword>
<feature type="transmembrane region" description="Helical" evidence="6">
    <location>
        <begin position="429"/>
        <end position="450"/>
    </location>
</feature>
<feature type="transmembrane region" description="Helical" evidence="6">
    <location>
        <begin position="136"/>
        <end position="154"/>
    </location>
</feature>
<dbReference type="RefSeq" id="WP_091417231.1">
    <property type="nucleotide sequence ID" value="NZ_LT629749.1"/>
</dbReference>